<dbReference type="PROSITE" id="PS50055">
    <property type="entry name" value="TYR_PHOSPHATASE_PTP"/>
    <property type="match status" value="1"/>
</dbReference>
<evidence type="ECO:0000256" key="1">
    <source>
        <dbReference type="ARBA" id="ARBA00022912"/>
    </source>
</evidence>
<evidence type="ECO:0000256" key="2">
    <source>
        <dbReference type="SAM" id="Phobius"/>
    </source>
</evidence>
<proteinExistence type="predicted"/>
<feature type="domain" description="Fibronectin type-III" evidence="5">
    <location>
        <begin position="740"/>
        <end position="846"/>
    </location>
</feature>
<dbReference type="Pfam" id="PF12248">
    <property type="entry name" value="Methyltransf_FA"/>
    <property type="match status" value="1"/>
</dbReference>
<dbReference type="InterPro" id="IPR022041">
    <property type="entry name" value="Methyltransf_FA"/>
</dbReference>
<feature type="signal peptide" evidence="3">
    <location>
        <begin position="1"/>
        <end position="18"/>
    </location>
</feature>
<evidence type="ECO:0000259" key="4">
    <source>
        <dbReference type="PROSITE" id="PS50055"/>
    </source>
</evidence>
<keyword evidence="2" id="KW-0812">Transmembrane</keyword>
<feature type="transmembrane region" description="Helical" evidence="2">
    <location>
        <begin position="1293"/>
        <end position="1318"/>
    </location>
</feature>
<dbReference type="Gene3D" id="2.60.40.10">
    <property type="entry name" value="Immunoglobulins"/>
    <property type="match status" value="2"/>
</dbReference>
<dbReference type="InterPro" id="IPR036116">
    <property type="entry name" value="FN3_sf"/>
</dbReference>
<protein>
    <submittedName>
        <fullName evidence="6">Uncharacterized protein</fullName>
    </submittedName>
</protein>
<reference evidence="6 7" key="1">
    <citation type="submission" date="2024-08" db="EMBL/GenBank/DDBJ databases">
        <authorList>
            <person name="Will J Nash"/>
            <person name="Angela Man"/>
            <person name="Seanna McTaggart"/>
            <person name="Kendall Baker"/>
            <person name="Tom Barker"/>
            <person name="Leah Catchpole"/>
            <person name="Alex Durrant"/>
            <person name="Karim Gharbi"/>
            <person name="Naomi Irish"/>
            <person name="Gemy Kaithakottil"/>
            <person name="Debby Ku"/>
            <person name="Aaliyah Providence"/>
            <person name="Felix Shaw"/>
            <person name="David Swarbreck"/>
            <person name="Chris Watkins"/>
            <person name="Ann M. McCartney"/>
            <person name="Giulio Formenti"/>
            <person name="Alice Mouton"/>
            <person name="Noel Vella"/>
            <person name="Bjorn M von Reumont"/>
            <person name="Adriana Vella"/>
            <person name="Wilfried Haerty"/>
        </authorList>
    </citation>
    <scope>NUCLEOTIDE SEQUENCE [LARGE SCALE GENOMIC DNA]</scope>
</reference>
<dbReference type="Proteomes" id="UP001642520">
    <property type="component" value="Unassembled WGS sequence"/>
</dbReference>
<evidence type="ECO:0000259" key="5">
    <source>
        <dbReference type="PROSITE" id="PS50853"/>
    </source>
</evidence>
<dbReference type="SUPFAM" id="SSF49265">
    <property type="entry name" value="Fibronectin type III"/>
    <property type="match status" value="3"/>
</dbReference>
<dbReference type="SMART" id="SM00060">
    <property type="entry name" value="FN3"/>
    <property type="match status" value="3"/>
</dbReference>
<keyword evidence="7" id="KW-1185">Reference proteome</keyword>
<dbReference type="Gene3D" id="2.170.300.10">
    <property type="entry name" value="Tie2 ligand-binding domain superfamily"/>
    <property type="match status" value="1"/>
</dbReference>
<organism evidence="6 7">
    <name type="scientific">Xylocopa violacea</name>
    <name type="common">Violet carpenter bee</name>
    <name type="synonym">Apis violacea</name>
    <dbReference type="NCBI Taxonomy" id="135666"/>
    <lineage>
        <taxon>Eukaryota</taxon>
        <taxon>Metazoa</taxon>
        <taxon>Ecdysozoa</taxon>
        <taxon>Arthropoda</taxon>
        <taxon>Hexapoda</taxon>
        <taxon>Insecta</taxon>
        <taxon>Pterygota</taxon>
        <taxon>Neoptera</taxon>
        <taxon>Endopterygota</taxon>
        <taxon>Hymenoptera</taxon>
        <taxon>Apocrita</taxon>
        <taxon>Aculeata</taxon>
        <taxon>Apoidea</taxon>
        <taxon>Anthophila</taxon>
        <taxon>Apidae</taxon>
        <taxon>Xylocopa</taxon>
        <taxon>Xylocopa</taxon>
    </lineage>
</organism>
<evidence type="ECO:0000313" key="6">
    <source>
        <dbReference type="EMBL" id="CAL7950691.1"/>
    </source>
</evidence>
<dbReference type="InterPro" id="IPR003961">
    <property type="entry name" value="FN3_dom"/>
</dbReference>
<feature type="chain" id="PRO_5045471459" evidence="3">
    <location>
        <begin position="19"/>
        <end position="1665"/>
    </location>
</feature>
<dbReference type="SUPFAM" id="SSF52799">
    <property type="entry name" value="(Phosphotyrosine protein) phosphatases II"/>
    <property type="match status" value="1"/>
</dbReference>
<dbReference type="EMBL" id="CAXAJV020001300">
    <property type="protein sequence ID" value="CAL7950691.1"/>
    <property type="molecule type" value="Genomic_DNA"/>
</dbReference>
<name>A0ABP1PDN5_XYLVO</name>
<gene>
    <name evidence="6" type="ORF">XYLVIOL_LOCUS10119</name>
</gene>
<dbReference type="PANTHER" id="PTHR46957:SF3">
    <property type="entry name" value="CYTOKINE RECEPTOR"/>
    <property type="match status" value="1"/>
</dbReference>
<dbReference type="InterPro" id="IPR000242">
    <property type="entry name" value="PTP_cat"/>
</dbReference>
<dbReference type="InterPro" id="IPR050713">
    <property type="entry name" value="RTP_Phos/Ushers"/>
</dbReference>
<accession>A0ABP1PDN5</accession>
<keyword evidence="2" id="KW-1133">Transmembrane helix</keyword>
<dbReference type="CDD" id="cd00063">
    <property type="entry name" value="FN3"/>
    <property type="match status" value="1"/>
</dbReference>
<dbReference type="PANTHER" id="PTHR46957">
    <property type="entry name" value="CYTOKINE RECEPTOR"/>
    <property type="match status" value="1"/>
</dbReference>
<dbReference type="InterPro" id="IPR029021">
    <property type="entry name" value="Prot-tyrosine_phosphatase-like"/>
</dbReference>
<dbReference type="Pfam" id="PF00102">
    <property type="entry name" value="Y_phosphatase"/>
    <property type="match status" value="1"/>
</dbReference>
<keyword evidence="1" id="KW-0904">Protein phosphatase</keyword>
<keyword evidence="2" id="KW-0472">Membrane</keyword>
<dbReference type="Gene3D" id="3.90.190.10">
    <property type="entry name" value="Protein tyrosine phosphatase superfamily"/>
    <property type="match status" value="1"/>
</dbReference>
<comment type="caution">
    <text evidence="6">The sequence shown here is derived from an EMBL/GenBank/DDBJ whole genome shotgun (WGS) entry which is preliminary data.</text>
</comment>
<sequence>MKLLAILIFATQGIIISGRLTVLSGEKSITQNNKRNLLCVSEDDGGGLVWNGNLQNQNIPQLFPEKSEADFQSVNESTSAYQKRKTNDDLRWHEYASTWYFKDWKPTNSKDTPMGPVLDRRWEDFREYSYTKNQTKYSMIDKFSSSGAIVISFRGDLDAHILLCTDERYLTNFCYWIFLSGQSSSWSNNISGIRKCISGAPELMAQKTYPSCAAVQASYKKKALLTSAEWRTFIIAWNETLKTISICDSQKLFITYKDTSRLWSDKNFRFTSFFGSAAPMLVRIHTYTFLHTTVPKATLTSPTLDLSTGNLCVELAVGLCAKCEMKVALIDSLDETKEGYVETINSSATAVHNLATWRYVRINKTIPADFRNAKLKLIPELVEKSENPLWAVASVRVCPPIGTTRYSKIEITKHNNVWPTVSCQKMLYDENIVVSAQSTTTSQDLGFDNWHCPEGKVGPYCSISCQDHLDSNKDCKRTVSCNEISCTCPAGFLGSDCSSYCFVDRYGYGCNETCGSCNLHNCNSATGHCKSGCDNSNGYHLPPFCKIGIDTLPPPDIDFINETSIRATIPTREEYKLLSSSYQFSLWKEEESTSYPIGDRGEISKNTSTIIRHIHNLEPGTSYRISCTLYINETVRTVPINGEWKNFTTLCISTKDFQIETRNTSLTLRTGDEVEKHACPNKRYDFVLQDYNTGTIISKGSLAKLPQEFTNLTPYNFYKITIDKGSTILFSRVVRTIDEAPLELKNIEKVLTSNTEVTLKWDPLPNPSRAIQIYKVVLQVQTYFGCENLKLQSPKGDELSAHTSVPNITFSDLIPYVRYVAKIVAYISKTELEKEIEFSTNSTDIPTATYSNLRFKNDTLMWDAPEDCTTISGPIAAKIVVTGVSKAVENVTVVEQTTKYFFNLSESLYGAETYNARVYAIRPDSTKYNKSRYETLTFTTAPKAPPSVRNLEIYEIDSETNDVYLRWHEMTPPTNGKIQHYIVSSCNATCEAVMEIQSTRHCQLWDKYICATVKQPNRTAELITVAAVNANVSTPGKLSTVPIVWEEVEPEAPKNFNAEALEKGVVNLKWYHPWRTGGRLQKFSIRVEMLSSRLRTQTELPENGTVYEYQVEEYQSQYNETLYLLSASIYNISIQAVTNGQRYSEEQVVSVQTPLAMAFEKELTMEPRDADSTILLHFPVVVNDTKDSVTSVLVKGPNSCENYVELSPDLRAKAGIDRDEIFWYAASFATDEFAGKTFTIGDNKMYGPAKNCPLKSKEIYVVMVIVLIKQELWQDSEIVIMKRTLIYVHEASWWLYVIWLVAILFLIIGIFGAIFYCCRRRRRRSLEHIVAEDEVPLEDVSQSFQRESISSSSRQSSITTPISSGKEYFEVCRNTPCDDNSTRANDVVRKEERMFPIKAKYFEDCAKHAIDSGLLDARYNLVDVFSETEAIRSQRANVKSKQYLLAYLTLAQYLLFSSTSRPCSDVLQNKINSLKKRVVSQRECLEKMTLRNKALRRPTSETSTSKRNLAKNIFPKLVSAKINRVYLEKYPPTDEDSDYIFAVYVDVVRSCNQYLATQLLKSNTFEDFWRMIAEHKEQLSIVLQPPDLNDTTRCPFIPREEFKPVPYINVQAKEFAEFESYATQKLILADNSQRPAAEQQITILCSTEWKAGRNRDPPTTVSLVT</sequence>
<feature type="domain" description="Tyrosine-protein phosphatase" evidence="4">
    <location>
        <begin position="1506"/>
        <end position="1665"/>
    </location>
</feature>
<keyword evidence="3" id="KW-0732">Signal</keyword>
<evidence type="ECO:0000256" key="3">
    <source>
        <dbReference type="SAM" id="SignalP"/>
    </source>
</evidence>
<evidence type="ECO:0000313" key="7">
    <source>
        <dbReference type="Proteomes" id="UP001642520"/>
    </source>
</evidence>
<keyword evidence="1" id="KW-0378">Hydrolase</keyword>
<dbReference type="InterPro" id="IPR013783">
    <property type="entry name" value="Ig-like_fold"/>
</dbReference>
<dbReference type="PROSITE" id="PS50853">
    <property type="entry name" value="FN3"/>
    <property type="match status" value="1"/>
</dbReference>